<organism evidence="9 10">
    <name type="scientific">Tetrahymena thermophila (strain SB210)</name>
    <dbReference type="NCBI Taxonomy" id="312017"/>
    <lineage>
        <taxon>Eukaryota</taxon>
        <taxon>Sar</taxon>
        <taxon>Alveolata</taxon>
        <taxon>Ciliophora</taxon>
        <taxon>Intramacronucleata</taxon>
        <taxon>Oligohymenophorea</taxon>
        <taxon>Hymenostomatida</taxon>
        <taxon>Tetrahymenina</taxon>
        <taxon>Tetrahymenidae</taxon>
        <taxon>Tetrahymena</taxon>
    </lineage>
</organism>
<feature type="domain" description="RRM" evidence="8">
    <location>
        <begin position="394"/>
        <end position="489"/>
    </location>
</feature>
<feature type="domain" description="RRM" evidence="8">
    <location>
        <begin position="206"/>
        <end position="312"/>
    </location>
</feature>
<keyword evidence="2" id="KW-0677">Repeat</keyword>
<evidence type="ECO:0000256" key="1">
    <source>
        <dbReference type="ARBA" id="ARBA00004123"/>
    </source>
</evidence>
<feature type="compositionally biased region" description="Basic and acidic residues" evidence="7">
    <location>
        <begin position="1"/>
        <end position="20"/>
    </location>
</feature>
<dbReference type="HOGENOM" id="CLU_390051_0_0_1"/>
<dbReference type="InterPro" id="IPR035979">
    <property type="entry name" value="RBD_domain_sf"/>
</dbReference>
<name>I7MA65_TETTS</name>
<protein>
    <submittedName>
        <fullName evidence="9">RNA recognition motif 2 in vertebrate RNA-binding protein</fullName>
    </submittedName>
</protein>
<dbReference type="KEGG" id="tet:TTHERM_00657460"/>
<dbReference type="Gene3D" id="3.30.70.330">
    <property type="match status" value="3"/>
</dbReference>
<evidence type="ECO:0000256" key="7">
    <source>
        <dbReference type="SAM" id="MobiDB-lite"/>
    </source>
</evidence>
<dbReference type="InParanoid" id="I7MA65"/>
<keyword evidence="10" id="KW-1185">Reference proteome</keyword>
<dbReference type="EMBL" id="GG662471">
    <property type="protein sequence ID" value="EAS03801.1"/>
    <property type="molecule type" value="Genomic_DNA"/>
</dbReference>
<keyword evidence="3 5" id="KW-0694">RNA-binding</keyword>
<dbReference type="PANTHER" id="PTHR48039:SF5">
    <property type="entry name" value="RNA-BINDING PROTEIN 28"/>
    <property type="match status" value="1"/>
</dbReference>
<proteinExistence type="predicted"/>
<dbReference type="InterPro" id="IPR000504">
    <property type="entry name" value="RRM_dom"/>
</dbReference>
<dbReference type="OrthoDB" id="313401at2759"/>
<dbReference type="AlphaFoldDB" id="I7MA65"/>
<dbReference type="InterPro" id="IPR051945">
    <property type="entry name" value="RRM_MRD1_RNA_proc_ribogen"/>
</dbReference>
<evidence type="ECO:0000256" key="5">
    <source>
        <dbReference type="PROSITE-ProRule" id="PRU00176"/>
    </source>
</evidence>
<dbReference type="InterPro" id="IPR012677">
    <property type="entry name" value="Nucleotide-bd_a/b_plait_sf"/>
</dbReference>
<keyword evidence="6" id="KW-0175">Coiled coil</keyword>
<evidence type="ECO:0000256" key="6">
    <source>
        <dbReference type="SAM" id="Coils"/>
    </source>
</evidence>
<feature type="compositionally biased region" description="Acidic residues" evidence="7">
    <location>
        <begin position="149"/>
        <end position="181"/>
    </location>
</feature>
<dbReference type="Pfam" id="PF00076">
    <property type="entry name" value="RRM_1"/>
    <property type="match status" value="2"/>
</dbReference>
<dbReference type="PROSITE" id="PS50102">
    <property type="entry name" value="RRM"/>
    <property type="match status" value="3"/>
</dbReference>
<dbReference type="STRING" id="312017.I7MA65"/>
<feature type="compositionally biased region" description="Basic and acidic residues" evidence="7">
    <location>
        <begin position="614"/>
        <end position="645"/>
    </location>
</feature>
<gene>
    <name evidence="9" type="ORF">TTHERM_00657460</name>
</gene>
<dbReference type="Proteomes" id="UP000009168">
    <property type="component" value="Unassembled WGS sequence"/>
</dbReference>
<dbReference type="CDD" id="cd12415">
    <property type="entry name" value="RRM3_RBM28_like"/>
    <property type="match status" value="1"/>
</dbReference>
<feature type="region of interest" description="Disordered" evidence="7">
    <location>
        <begin position="614"/>
        <end position="651"/>
    </location>
</feature>
<dbReference type="SMART" id="SM00360">
    <property type="entry name" value="RRM"/>
    <property type="match status" value="2"/>
</dbReference>
<dbReference type="GO" id="GO:0003729">
    <property type="term" value="F:mRNA binding"/>
    <property type="evidence" value="ECO:0007669"/>
    <property type="project" value="TreeGrafter"/>
</dbReference>
<evidence type="ECO:0000256" key="3">
    <source>
        <dbReference type="ARBA" id="ARBA00022884"/>
    </source>
</evidence>
<reference evidence="10" key="1">
    <citation type="journal article" date="2006" name="PLoS Biol.">
        <title>Macronuclear genome sequence of the ciliate Tetrahymena thermophila, a model eukaryote.</title>
        <authorList>
            <person name="Eisen J.A."/>
            <person name="Coyne R.S."/>
            <person name="Wu M."/>
            <person name="Wu D."/>
            <person name="Thiagarajan M."/>
            <person name="Wortman J.R."/>
            <person name="Badger J.H."/>
            <person name="Ren Q."/>
            <person name="Amedeo P."/>
            <person name="Jones K.M."/>
            <person name="Tallon L.J."/>
            <person name="Delcher A.L."/>
            <person name="Salzberg S.L."/>
            <person name="Silva J.C."/>
            <person name="Haas B.J."/>
            <person name="Majoros W.H."/>
            <person name="Farzad M."/>
            <person name="Carlton J.M."/>
            <person name="Smith R.K. Jr."/>
            <person name="Garg J."/>
            <person name="Pearlman R.E."/>
            <person name="Karrer K.M."/>
            <person name="Sun L."/>
            <person name="Manning G."/>
            <person name="Elde N.C."/>
            <person name="Turkewitz A.P."/>
            <person name="Asai D.J."/>
            <person name="Wilkes D.E."/>
            <person name="Wang Y."/>
            <person name="Cai H."/>
            <person name="Collins K."/>
            <person name="Stewart B.A."/>
            <person name="Lee S.R."/>
            <person name="Wilamowska K."/>
            <person name="Weinberg Z."/>
            <person name="Ruzzo W.L."/>
            <person name="Wloga D."/>
            <person name="Gaertig J."/>
            <person name="Frankel J."/>
            <person name="Tsao C.-C."/>
            <person name="Gorovsky M.A."/>
            <person name="Keeling P.J."/>
            <person name="Waller R.F."/>
            <person name="Patron N.J."/>
            <person name="Cherry J.M."/>
            <person name="Stover N.A."/>
            <person name="Krieger C.J."/>
            <person name="del Toro C."/>
            <person name="Ryder H.F."/>
            <person name="Williamson S.C."/>
            <person name="Barbeau R.A."/>
            <person name="Hamilton E.P."/>
            <person name="Orias E."/>
        </authorList>
    </citation>
    <scope>NUCLEOTIDE SEQUENCE [LARGE SCALE GENOMIC DNA]</scope>
    <source>
        <strain evidence="10">SB210</strain>
    </source>
</reference>
<sequence>MTDKSKKVVEKQEQENDQDKNQAQQKKGRVIIRNLIFDISEKHLKGLLGKYGEIIEINIPVNPSTNKSKGFAFVQFANKNCALKAINELNGTQWKGRNIVLDLAVSKEEFKNHQQPQNQQDKQQSKQKAKKSEQIEEEEGDDDEKKMDEEEESEDDEDQEDDDEEDEDEDDDEEEEDEDDDKNNQNKKGKNQQGQKKLFENEDLSKTCFVRNLSYDSTDKDLRTFCQNFGKVEMAKVCMNHETGSNKGTGFVKFQDAQVALKLIAKSNELSENCLQQKNKKNASNIHDIFSGISELDLEMNGRRIIFLEAKKREEVSKVMEEKLERNSITLDKVKTLDQLEKFDRQGKRNVHLAKLGIFEEEKSMTNEEKEKRRIHLQEKLNKLKNPNNYVSSTRIALMNIPKDEFQEEDIRLYAQAALIKEHGQEYFKKQNPIKQVLLLRDKNKLDKDGVPKSRGIGFIEFNTHEQALSFLEYCVNDKQNFEKKYKKTPIIEFSIEDARKMAKKNKLLEKVKQKQAEKKKEKKELTEEELESKKKILKNTNEAAKIKIQNILDQSNCSDMSLYEEGKKLLKDIKSRGIKQRMAKLLRKKFNIQNEDNQKSNKLVEAISKQEEKIKNKNSKEEKRKQLLKQKVQEEKKQKVAEQKKKQKEIDDELDVDASELIKAVSKELKKNKIRRQNLEDYDELDDVVEKHMQKKVKKIKQESSAL</sequence>
<feature type="domain" description="RRM" evidence="8">
    <location>
        <begin position="28"/>
        <end position="106"/>
    </location>
</feature>
<feature type="region of interest" description="Disordered" evidence="7">
    <location>
        <begin position="110"/>
        <end position="198"/>
    </location>
</feature>
<comment type="subcellular location">
    <subcellularLocation>
        <location evidence="1">Nucleus</location>
    </subcellularLocation>
</comment>
<dbReference type="eggNOG" id="KOG0127">
    <property type="taxonomic scope" value="Eukaryota"/>
</dbReference>
<dbReference type="PANTHER" id="PTHR48039">
    <property type="entry name" value="RNA-BINDING MOTIF PROTEIN 14B"/>
    <property type="match status" value="1"/>
</dbReference>
<dbReference type="GO" id="GO:0005634">
    <property type="term" value="C:nucleus"/>
    <property type="evidence" value="ECO:0007669"/>
    <property type="project" value="UniProtKB-SubCell"/>
</dbReference>
<evidence type="ECO:0000313" key="10">
    <source>
        <dbReference type="Proteomes" id="UP000009168"/>
    </source>
</evidence>
<feature type="coiled-coil region" evidence="6">
    <location>
        <begin position="502"/>
        <end position="555"/>
    </location>
</feature>
<evidence type="ECO:0000259" key="8">
    <source>
        <dbReference type="PROSITE" id="PS50102"/>
    </source>
</evidence>
<dbReference type="GeneID" id="7827679"/>
<keyword evidence="4" id="KW-0539">Nucleus</keyword>
<evidence type="ECO:0000256" key="2">
    <source>
        <dbReference type="ARBA" id="ARBA00022737"/>
    </source>
</evidence>
<dbReference type="OMA" id="FTHRHAL"/>
<dbReference type="RefSeq" id="XP_001024046.1">
    <property type="nucleotide sequence ID" value="XM_001024046.3"/>
</dbReference>
<evidence type="ECO:0000256" key="4">
    <source>
        <dbReference type="ARBA" id="ARBA00023242"/>
    </source>
</evidence>
<feature type="region of interest" description="Disordered" evidence="7">
    <location>
        <begin position="1"/>
        <end position="25"/>
    </location>
</feature>
<dbReference type="SUPFAM" id="SSF54928">
    <property type="entry name" value="RNA-binding domain, RBD"/>
    <property type="match status" value="2"/>
</dbReference>
<feature type="compositionally biased region" description="Low complexity" evidence="7">
    <location>
        <begin position="113"/>
        <end position="122"/>
    </location>
</feature>
<accession>I7MA65</accession>
<evidence type="ECO:0000313" key="9">
    <source>
        <dbReference type="EMBL" id="EAS03801.1"/>
    </source>
</evidence>